<accession>A0A397RVI4</accession>
<organism evidence="3 4">
    <name type="scientific">Anaeroplasma bactoclasticum</name>
    <dbReference type="NCBI Taxonomy" id="2088"/>
    <lineage>
        <taxon>Bacteria</taxon>
        <taxon>Bacillati</taxon>
        <taxon>Mycoplasmatota</taxon>
        <taxon>Mollicutes</taxon>
        <taxon>Anaeroplasmatales</taxon>
        <taxon>Anaeroplasmataceae</taxon>
        <taxon>Anaeroplasma</taxon>
    </lineage>
</organism>
<dbReference type="SUPFAM" id="SSF109604">
    <property type="entry name" value="HD-domain/PDEase-like"/>
    <property type="match status" value="1"/>
</dbReference>
<keyword evidence="1" id="KW-0378">Hydrolase</keyword>
<keyword evidence="4" id="KW-1185">Reference proteome</keyword>
<dbReference type="RefSeq" id="WP_119016416.1">
    <property type="nucleotide sequence ID" value="NZ_QXEV01000014.1"/>
</dbReference>
<evidence type="ECO:0000259" key="2">
    <source>
        <dbReference type="Pfam" id="PF01966"/>
    </source>
</evidence>
<gene>
    <name evidence="3" type="ORF">EI71_01284</name>
</gene>
<dbReference type="OrthoDB" id="9778453at2"/>
<dbReference type="GO" id="GO:0031125">
    <property type="term" value="P:rRNA 3'-end processing"/>
    <property type="evidence" value="ECO:0007669"/>
    <property type="project" value="TreeGrafter"/>
</dbReference>
<dbReference type="EMBL" id="QXEV01000014">
    <property type="protein sequence ID" value="RIA75627.1"/>
    <property type="molecule type" value="Genomic_DNA"/>
</dbReference>
<reference evidence="3 4" key="1">
    <citation type="submission" date="2018-08" db="EMBL/GenBank/DDBJ databases">
        <title>Genomic Encyclopedia of Archaeal and Bacterial Type Strains, Phase II (KMG-II): from individual species to whole genera.</title>
        <authorList>
            <person name="Goeker M."/>
        </authorList>
    </citation>
    <scope>NUCLEOTIDE SEQUENCE [LARGE SCALE GENOMIC DNA]</scope>
    <source>
        <strain evidence="3 4">ATCC 27112</strain>
    </source>
</reference>
<dbReference type="Proteomes" id="UP000266506">
    <property type="component" value="Unassembled WGS sequence"/>
</dbReference>
<dbReference type="InterPro" id="IPR003607">
    <property type="entry name" value="HD/PDEase_dom"/>
</dbReference>
<feature type="domain" description="HD" evidence="2">
    <location>
        <begin position="142"/>
        <end position="259"/>
    </location>
</feature>
<protein>
    <submittedName>
        <fullName evidence="3">3'-5' exoribonuclease</fullName>
    </submittedName>
</protein>
<dbReference type="FunCoup" id="A0A397RVI4">
    <property type="interactions" value="2"/>
</dbReference>
<dbReference type="Gene3D" id="1.10.3210.10">
    <property type="entry name" value="Hypothetical protein af1432"/>
    <property type="match status" value="1"/>
</dbReference>
<comment type="caution">
    <text evidence="3">The sequence shown here is derived from an EMBL/GenBank/DDBJ whole genome shotgun (WGS) entry which is preliminary data.</text>
</comment>
<dbReference type="GO" id="GO:0016787">
    <property type="term" value="F:hydrolase activity"/>
    <property type="evidence" value="ECO:0007669"/>
    <property type="project" value="UniProtKB-KW"/>
</dbReference>
<evidence type="ECO:0000313" key="4">
    <source>
        <dbReference type="Proteomes" id="UP000266506"/>
    </source>
</evidence>
<proteinExistence type="predicted"/>
<dbReference type="InParanoid" id="A0A397RVI4"/>
<dbReference type="InterPro" id="IPR050798">
    <property type="entry name" value="YhaM_exoribonuc/phosphodiest"/>
</dbReference>
<dbReference type="Pfam" id="PF01966">
    <property type="entry name" value="HD"/>
    <property type="match status" value="1"/>
</dbReference>
<dbReference type="PANTHER" id="PTHR37294">
    <property type="entry name" value="3'-5' EXORIBONUCLEASE YHAM"/>
    <property type="match status" value="1"/>
</dbReference>
<evidence type="ECO:0000313" key="3">
    <source>
        <dbReference type="EMBL" id="RIA75627.1"/>
    </source>
</evidence>
<dbReference type="AlphaFoldDB" id="A0A397RVI4"/>
<evidence type="ECO:0000256" key="1">
    <source>
        <dbReference type="ARBA" id="ARBA00022801"/>
    </source>
</evidence>
<sequence length="292" mass="33055">MIFIGKIAGINTSDGKLNLLVLDKDKNQMNLKVKDGASLELGKVYAFEYDEVKGERTSYHVKSYKEVNELPLTLMDETLRNFYKASPVSLEDSEREINRYISLIGNEKIKKITEFLIFNYHDKFYTYPAASKMHHAYVGGLAYHSIGMLHMADGFIENYPYLDKDYIYAGIMLHDIGKAIELTGCVDTAYSLEGQLLGHLVIGAMEIEKAAEKLGYVGDKEVLYLEHMLVSHHGLPQFGAAKKPMTAEALCLWHIDTIDSKFRTLGEVLEETDSETYTDAIGVLDRSKVWKM</sequence>
<dbReference type="InterPro" id="IPR006674">
    <property type="entry name" value="HD_domain"/>
</dbReference>
<dbReference type="CDD" id="cd00077">
    <property type="entry name" value="HDc"/>
    <property type="match status" value="1"/>
</dbReference>
<dbReference type="PANTHER" id="PTHR37294:SF1">
    <property type="entry name" value="3'-5' EXORIBONUCLEASE YHAM"/>
    <property type="match status" value="1"/>
</dbReference>
<name>A0A397RVI4_9MOLU</name>